<dbReference type="EMBL" id="LLXI01001459">
    <property type="protein sequence ID" value="PKY53787.1"/>
    <property type="molecule type" value="Genomic_DNA"/>
</dbReference>
<reference evidence="3 4" key="1">
    <citation type="submission" date="2015-10" db="EMBL/GenBank/DDBJ databases">
        <title>Genome analyses suggest a sexual origin of heterokaryosis in a supposedly ancient asexual fungus.</title>
        <authorList>
            <person name="Ropars J."/>
            <person name="Sedzielewska K."/>
            <person name="Noel J."/>
            <person name="Charron P."/>
            <person name="Farinelli L."/>
            <person name="Marton T."/>
            <person name="Kruger M."/>
            <person name="Pelin A."/>
            <person name="Brachmann A."/>
            <person name="Corradi N."/>
        </authorList>
    </citation>
    <scope>NUCLEOTIDE SEQUENCE [LARGE SCALE GENOMIC DNA]</scope>
    <source>
        <strain evidence="3 4">A4</strain>
    </source>
</reference>
<dbReference type="VEuPathDB" id="FungiDB:RhiirFUN_011148"/>
<dbReference type="OrthoDB" id="2326405at2759"/>
<evidence type="ECO:0000256" key="1">
    <source>
        <dbReference type="SAM" id="MobiDB-lite"/>
    </source>
</evidence>
<accession>A0A2I1H4I5</accession>
<feature type="transmembrane region" description="Helical" evidence="2">
    <location>
        <begin position="105"/>
        <end position="126"/>
    </location>
</feature>
<evidence type="ECO:0000313" key="3">
    <source>
        <dbReference type="EMBL" id="PKY53787.1"/>
    </source>
</evidence>
<name>A0A2I1H4I5_9GLOM</name>
<evidence type="ECO:0000256" key="2">
    <source>
        <dbReference type="SAM" id="Phobius"/>
    </source>
</evidence>
<keyword evidence="4" id="KW-1185">Reference proteome</keyword>
<keyword evidence="2" id="KW-0472">Membrane</keyword>
<dbReference type="AlphaFoldDB" id="A0A2I1H4I5"/>
<feature type="transmembrane region" description="Helical" evidence="2">
    <location>
        <begin position="215"/>
        <end position="240"/>
    </location>
</feature>
<proteinExistence type="predicted"/>
<feature type="transmembrane region" description="Helical" evidence="2">
    <location>
        <begin position="184"/>
        <end position="203"/>
    </location>
</feature>
<gene>
    <name evidence="3" type="ORF">RhiirA4_472186</name>
</gene>
<evidence type="ECO:0000313" key="4">
    <source>
        <dbReference type="Proteomes" id="UP000234323"/>
    </source>
</evidence>
<organism evidence="3 4">
    <name type="scientific">Rhizophagus irregularis</name>
    <dbReference type="NCBI Taxonomy" id="588596"/>
    <lineage>
        <taxon>Eukaryota</taxon>
        <taxon>Fungi</taxon>
        <taxon>Fungi incertae sedis</taxon>
        <taxon>Mucoromycota</taxon>
        <taxon>Glomeromycotina</taxon>
        <taxon>Glomeromycetes</taxon>
        <taxon>Glomerales</taxon>
        <taxon>Glomeraceae</taxon>
        <taxon>Rhizophagus</taxon>
    </lineage>
</organism>
<protein>
    <submittedName>
        <fullName evidence="3">Uncharacterized protein</fullName>
    </submittedName>
</protein>
<feature type="transmembrane region" description="Helical" evidence="2">
    <location>
        <begin position="62"/>
        <end position="84"/>
    </location>
</feature>
<feature type="region of interest" description="Disordered" evidence="1">
    <location>
        <begin position="315"/>
        <end position="340"/>
    </location>
</feature>
<sequence>MRTNKNSQSNRLFNQPISPRGIGLGFILVSMLLEIMADIITVKDNSSENLDNFLPQLKFSSLILWNFSLAMKSLAAFIAFTRYFPLTSTLSKEEIMSHQYFNFSVYFNLLSGIMIYPSLVCVLVLYKTTWSQSMLITYFYYMFQMTICLIFFLILNIKMHISIEVGLLYDIHAIKQFRYLISRTYNIIGFLACEILSLFIYNLSQLAGKFIQKSFWATTIIFGFIILSSSAVYVIIVMILSHIQQDNNNSTNLPNGKSHTLSDFTSLNVSEEQKRQSKPPGFSSMRLHGLFKKHNVATPLPTYVKDRGDFVNVELGDSSNEKTSKSGGGTIAESTEQLNN</sequence>
<keyword evidence="2" id="KW-0812">Transmembrane</keyword>
<comment type="caution">
    <text evidence="3">The sequence shown here is derived from an EMBL/GenBank/DDBJ whole genome shotgun (WGS) entry which is preliminary data.</text>
</comment>
<keyword evidence="2" id="KW-1133">Transmembrane helix</keyword>
<dbReference type="VEuPathDB" id="FungiDB:FUN_015349"/>
<dbReference type="Proteomes" id="UP000234323">
    <property type="component" value="Unassembled WGS sequence"/>
</dbReference>
<feature type="transmembrane region" description="Helical" evidence="2">
    <location>
        <begin position="138"/>
        <end position="157"/>
    </location>
</feature>
<feature type="transmembrane region" description="Helical" evidence="2">
    <location>
        <begin position="21"/>
        <end position="42"/>
    </location>
</feature>